<keyword evidence="7 10" id="KW-0811">Translocation</keyword>
<dbReference type="GO" id="GO:0017056">
    <property type="term" value="F:structural constituent of nuclear pore"/>
    <property type="evidence" value="ECO:0007669"/>
    <property type="project" value="TreeGrafter"/>
</dbReference>
<comment type="similarity">
    <text evidence="2 10">Belongs to the nucleoporin Nup85 family.</text>
</comment>
<reference evidence="12" key="1">
    <citation type="submission" date="2020-10" db="EMBL/GenBank/DDBJ databases">
        <title>Feather gene expression reveals the developmental basis of iridescence in African starlings.</title>
        <authorList>
            <person name="Rubenstein D.R."/>
        </authorList>
    </citation>
    <scope>NUCLEOTIDE SEQUENCE</scope>
    <source>
        <strain evidence="12">SS15</strain>
        <tissue evidence="12">Liver</tissue>
    </source>
</reference>
<dbReference type="EMBL" id="JADDUC020000022">
    <property type="protein sequence ID" value="KAI1232365.1"/>
    <property type="molecule type" value="Genomic_DNA"/>
</dbReference>
<feature type="non-terminal residue" evidence="12">
    <location>
        <position position="1"/>
    </location>
</feature>
<comment type="function">
    <text evidence="10">Functions as a component of the nuclear pore complex (NPC).</text>
</comment>
<evidence type="ECO:0000256" key="10">
    <source>
        <dbReference type="RuleBase" id="RU365073"/>
    </source>
</evidence>
<evidence type="ECO:0000256" key="9">
    <source>
        <dbReference type="ARBA" id="ARBA00023242"/>
    </source>
</evidence>
<evidence type="ECO:0000256" key="7">
    <source>
        <dbReference type="ARBA" id="ARBA00023010"/>
    </source>
</evidence>
<feature type="region of interest" description="Disordered" evidence="11">
    <location>
        <begin position="1128"/>
        <end position="1179"/>
    </location>
</feature>
<reference evidence="13 14" key="2">
    <citation type="journal article" date="2021" name="J. Hered.">
        <title>Feather Gene Expression Elucidates the Developmental Basis of Plumage Iridescence in African Starlings.</title>
        <authorList>
            <person name="Rubenstein D.R."/>
            <person name="Corvelo A."/>
            <person name="MacManes M.D."/>
            <person name="Maia R."/>
            <person name="Narzisi G."/>
            <person name="Rousaki A."/>
            <person name="Vandenabeele P."/>
            <person name="Shawkey M.D."/>
            <person name="Solomon J."/>
        </authorList>
    </citation>
    <scope>NUCLEOTIDE SEQUENCE [LARGE SCALE GENOMIC DNA]</scope>
    <source>
        <strain evidence="13">SS15</strain>
    </source>
</reference>
<evidence type="ECO:0000256" key="6">
    <source>
        <dbReference type="ARBA" id="ARBA00022927"/>
    </source>
</evidence>
<comment type="subunit">
    <text evidence="10">Component of the nuclear pore complex (NPC).</text>
</comment>
<evidence type="ECO:0000256" key="11">
    <source>
        <dbReference type="SAM" id="MobiDB-lite"/>
    </source>
</evidence>
<keyword evidence="10" id="KW-0472">Membrane</keyword>
<dbReference type="EMBL" id="JADDUC010000239">
    <property type="protein sequence ID" value="KAG0115135.1"/>
    <property type="molecule type" value="Genomic_DNA"/>
</dbReference>
<dbReference type="GO" id="GO:0031080">
    <property type="term" value="C:nuclear pore outer ring"/>
    <property type="evidence" value="ECO:0007669"/>
    <property type="project" value="TreeGrafter"/>
</dbReference>
<keyword evidence="4 10" id="KW-0813">Transport</keyword>
<dbReference type="AlphaFoldDB" id="A0A835NHB9"/>
<protein>
    <recommendedName>
        <fullName evidence="3 10">Nuclear pore complex protein Nup85</fullName>
    </recommendedName>
</protein>
<evidence type="ECO:0000256" key="2">
    <source>
        <dbReference type="ARBA" id="ARBA00005573"/>
    </source>
</evidence>
<dbReference type="GO" id="GO:0006606">
    <property type="term" value="P:protein import into nucleus"/>
    <property type="evidence" value="ECO:0007669"/>
    <property type="project" value="TreeGrafter"/>
</dbReference>
<evidence type="ECO:0000256" key="3">
    <source>
        <dbReference type="ARBA" id="ARBA00017729"/>
    </source>
</evidence>
<name>A0A835NHB9_9PASS</name>
<keyword evidence="6 10" id="KW-0653">Protein transport</keyword>
<evidence type="ECO:0000256" key="8">
    <source>
        <dbReference type="ARBA" id="ARBA00023132"/>
    </source>
</evidence>
<keyword evidence="14" id="KW-1185">Reference proteome</keyword>
<dbReference type="OrthoDB" id="17644at2759"/>
<gene>
    <name evidence="13" type="ORF">IHE44_0006821</name>
    <name evidence="12" type="ORF">IHE44_006692</name>
</gene>
<reference evidence="13" key="3">
    <citation type="submission" date="2022-01" db="EMBL/GenBank/DDBJ databases">
        <authorList>
            <person name="Rubenstein D.R."/>
        </authorList>
    </citation>
    <scope>NUCLEOTIDE SEQUENCE</scope>
    <source>
        <strain evidence="13">SS15</strain>
        <tissue evidence="13">Liver</tissue>
    </source>
</reference>
<dbReference type="GO" id="GO:0006406">
    <property type="term" value="P:mRNA export from nucleus"/>
    <property type="evidence" value="ECO:0007669"/>
    <property type="project" value="TreeGrafter"/>
</dbReference>
<keyword evidence="5 10" id="KW-0509">mRNA transport</keyword>
<accession>A0A835NHB9</accession>
<evidence type="ECO:0000313" key="14">
    <source>
        <dbReference type="Proteomes" id="UP000618051"/>
    </source>
</evidence>
<evidence type="ECO:0000313" key="12">
    <source>
        <dbReference type="EMBL" id="KAG0115135.1"/>
    </source>
</evidence>
<dbReference type="Proteomes" id="UP000618051">
    <property type="component" value="Unassembled WGS sequence"/>
</dbReference>
<evidence type="ECO:0000313" key="13">
    <source>
        <dbReference type="EMBL" id="KAI1232365.1"/>
    </source>
</evidence>
<dbReference type="PANTHER" id="PTHR13373">
    <property type="entry name" value="FROUNT PROTEIN-RELATED"/>
    <property type="match status" value="1"/>
</dbReference>
<dbReference type="GO" id="GO:0045893">
    <property type="term" value="P:positive regulation of DNA-templated transcription"/>
    <property type="evidence" value="ECO:0007669"/>
    <property type="project" value="TreeGrafter"/>
</dbReference>
<dbReference type="InterPro" id="IPR011502">
    <property type="entry name" value="Nucleoporin_Nup85"/>
</dbReference>
<keyword evidence="9 10" id="KW-0539">Nucleus</keyword>
<evidence type="ECO:0000256" key="1">
    <source>
        <dbReference type="ARBA" id="ARBA00004567"/>
    </source>
</evidence>
<dbReference type="GO" id="GO:0031965">
    <property type="term" value="C:nuclear membrane"/>
    <property type="evidence" value="ECO:0007669"/>
    <property type="project" value="UniProtKB-UniRule"/>
</dbReference>
<evidence type="ECO:0000256" key="5">
    <source>
        <dbReference type="ARBA" id="ARBA00022816"/>
    </source>
</evidence>
<proteinExistence type="inferred from homology"/>
<organism evidence="12">
    <name type="scientific">Lamprotornis superbus</name>
    <dbReference type="NCBI Taxonomy" id="245042"/>
    <lineage>
        <taxon>Eukaryota</taxon>
        <taxon>Metazoa</taxon>
        <taxon>Chordata</taxon>
        <taxon>Craniata</taxon>
        <taxon>Vertebrata</taxon>
        <taxon>Euteleostomi</taxon>
        <taxon>Archelosauria</taxon>
        <taxon>Archosauria</taxon>
        <taxon>Dinosauria</taxon>
        <taxon>Saurischia</taxon>
        <taxon>Theropoda</taxon>
        <taxon>Coelurosauria</taxon>
        <taxon>Aves</taxon>
        <taxon>Neognathae</taxon>
        <taxon>Neoaves</taxon>
        <taxon>Telluraves</taxon>
        <taxon>Australaves</taxon>
        <taxon>Passeriformes</taxon>
        <taxon>Sturnidae</taxon>
        <taxon>Lamprotornis</taxon>
    </lineage>
</organism>
<comment type="caution">
    <text evidence="12">The sequence shown here is derived from an EMBL/GenBank/DDBJ whole genome shotgun (WGS) entry which is preliminary data.</text>
</comment>
<feature type="compositionally biased region" description="Polar residues" evidence="11">
    <location>
        <begin position="1162"/>
        <end position="1179"/>
    </location>
</feature>
<evidence type="ECO:0000256" key="4">
    <source>
        <dbReference type="ARBA" id="ARBA00022448"/>
    </source>
</evidence>
<keyword evidence="8 10" id="KW-0906">Nuclear pore complex</keyword>
<comment type="subcellular location">
    <subcellularLocation>
        <location evidence="1 10">Nucleus</location>
        <location evidence="1 10">Nuclear pore complex</location>
    </subcellularLocation>
</comment>
<dbReference type="Pfam" id="PF07575">
    <property type="entry name" value="Nucleopor_Nup85"/>
    <property type="match status" value="3"/>
</dbReference>
<sequence>MDEPDSEPPLVVVPGADPSARQLCFAWGPAEVLVCETLFDRAGTGHGAPSSSHVFVVRRDQDIYIQTLRKLFNESHGIFMGLQRSEEELAGKSRKAQLVQVSKNYRSVIRACMEDMHEAAVSTRDPALQGQYSTQMGTDRGKCVCTAGPLLLRLLDWVRLHVCDVDSMVREVLSSESPSKHKLFWNVVSITTWKILKQKEFMLKCSSDPFPGYSIILPSVELMDRRFLQVDIFVLQGRMDEARHLLSKEANANPTSMNMYKILDDLMKKMPVPSTGNTQTLTELELKWQHWHEECQRYLQDGTFASNPHMESICKIMLGDEDAILEKKELMTTWYHFLVTRLLYSHPTVKPMELRFYAQSSMDLFLGGESSPEPLDMILMAAFEFEMHQVIKECSIVLSNWWFVAHLTDLLDHCKLLQSHNLYFGSNMREFLLLEYASGLFSHHSLWQLGVDYFDHCPEYGRVYLELHIERIPLSTEQKALKVLRICEQRQMHEQGGAFSVSLFGSGPAEPTGTNSSPPLPCLPPVRSICKIMAMKALRNNRLGSALSWSIRAKDAAFATLISDRFLKDYCERGCFSDLDLIDNLGPSMLLSDRLTFLGKYREFHRLYGEKRFPEAARLLLTLMTAHIAPCSFWMTLLTDALPLLEQKEVIFSAEQTYELMRCLEDLTAGNPDKQKFQDDDVETTKVEMLRLALARNLARVIVKEGTVEGELTKLSTSQASDQDKLGFHLKGLLQLPGASNEDTGLGRAQPMERSDQAVPSPWMQSLSCCPYLGHGCLQHDVPHGQGRCVQHGDHHNQHIRASRRALPGKVQQDPEAILVIGCHGQGTACHRERRERIQVHAAAHGFAKKLCLSKNIQSKVKNLKYLLGLMDSKGTWTLAKEISGAFMGLPCCWKDAGWKRGLPDPAVQLLGKGAGGAPEVVAGSPAGAANGPGVTVLGNVTPGNTEGVTMPWVAVLQKRQQSDELKYPGEAGIVLGGPAGAAGTAGNTNGAEFGAGMLGAVWEAGKAEGSVADVPHVVCDVHLSILPKHRSSSSSKDRELVVLPCWAGAVSTWLEELLRSGTNVWGGGGRMGISAGPGAVLGTAVRLLGGITGGGVLVTSSPASVCMRFVTFWIRASSFRVKSTERLRAEAEPGSQEGTGKEGSPSLIPAAWNEAGHADARSSQAEAQMLLQQQDTRM</sequence>
<dbReference type="PANTHER" id="PTHR13373:SF21">
    <property type="entry name" value="NUCLEAR PORE COMPLEX PROTEIN NUP85"/>
    <property type="match status" value="1"/>
</dbReference>